<evidence type="ECO:0000313" key="2">
    <source>
        <dbReference type="Proteomes" id="UP000225553"/>
    </source>
</evidence>
<organism evidence="1 2">
    <name type="scientific">Erwinia phage vB_EamM_RisingSun</name>
    <dbReference type="NCBI Taxonomy" id="2026080"/>
    <lineage>
        <taxon>Viruses</taxon>
        <taxon>Duplodnaviria</taxon>
        <taxon>Heunggongvirae</taxon>
        <taxon>Uroviricota</taxon>
        <taxon>Caudoviricetes</taxon>
        <taxon>Chimalliviridae</taxon>
        <taxon>Risingsunvirus</taxon>
        <taxon>Risingsunvirus risingsun</taxon>
    </lineage>
</organism>
<keyword evidence="2" id="KW-1185">Reference proteome</keyword>
<sequence>MLLLKDIRELDEVRFPSSINHSYKWCLLPYQSGNDSNDLLLMLIREPIRLPLPPKFGYYNNWDMPEVETETIECISLSRAGQLWSAEVGTDGTKTVADFVTWIIAIMVVKIKNMLLEVDIEDEKVYPFARGFVDAHSQDQGLHAIANVLTNNFSQLYYFSNTH</sequence>
<dbReference type="EMBL" id="MF459646">
    <property type="protein sequence ID" value="ASU03564.1"/>
    <property type="molecule type" value="Genomic_DNA"/>
</dbReference>
<name>A0A223LH63_9CAUD</name>
<dbReference type="Proteomes" id="UP000225553">
    <property type="component" value="Segment"/>
</dbReference>
<accession>A0A223LH63</accession>
<protein>
    <submittedName>
        <fullName evidence="1">Uncharacterized protein</fullName>
    </submittedName>
</protein>
<gene>
    <name evidence="1" type="ORF">RISINGSUN_106</name>
</gene>
<proteinExistence type="predicted"/>
<reference evidence="2" key="1">
    <citation type="submission" date="2017-07" db="EMBL/GenBank/DDBJ databases">
        <authorList>
            <person name="Putnam M.J."/>
            <person name="Sharma R."/>
            <person name="Kruger J.L."/>
            <person name="Berg J.A."/>
            <person name="Payne A.M."/>
            <person name="Fajardo C.P."/>
            <person name="Breakwell D.P."/>
            <person name="Hope S."/>
            <person name="Grose J.H."/>
        </authorList>
    </citation>
    <scope>NUCLEOTIDE SEQUENCE [LARGE SCALE GENOMIC DNA]</scope>
</reference>
<evidence type="ECO:0000313" key="1">
    <source>
        <dbReference type="EMBL" id="ASU03564.1"/>
    </source>
</evidence>